<keyword evidence="2" id="KW-1185">Reference proteome</keyword>
<reference evidence="1 2" key="1">
    <citation type="submission" date="2019-03" db="EMBL/GenBank/DDBJ databases">
        <title>First draft genome of Liparis tanakae, snailfish: a comprehensive survey of snailfish specific genes.</title>
        <authorList>
            <person name="Kim W."/>
            <person name="Song I."/>
            <person name="Jeong J.-H."/>
            <person name="Kim D."/>
            <person name="Kim S."/>
            <person name="Ryu S."/>
            <person name="Song J.Y."/>
            <person name="Lee S.K."/>
        </authorList>
    </citation>
    <scope>NUCLEOTIDE SEQUENCE [LARGE SCALE GENOMIC DNA]</scope>
    <source>
        <tissue evidence="1">Muscle</tissue>
    </source>
</reference>
<gene>
    <name evidence="1" type="ORF">EYF80_028657</name>
</gene>
<protein>
    <submittedName>
        <fullName evidence="1">Uncharacterized protein</fullName>
    </submittedName>
</protein>
<comment type="caution">
    <text evidence="1">The sequence shown here is derived from an EMBL/GenBank/DDBJ whole genome shotgun (WGS) entry which is preliminary data.</text>
</comment>
<accession>A0A4Z2H5R9</accession>
<dbReference type="EMBL" id="SRLO01000321">
    <property type="protein sequence ID" value="TNN61149.1"/>
    <property type="molecule type" value="Genomic_DNA"/>
</dbReference>
<dbReference type="AlphaFoldDB" id="A0A4Z2H5R9"/>
<evidence type="ECO:0000313" key="1">
    <source>
        <dbReference type="EMBL" id="TNN61149.1"/>
    </source>
</evidence>
<organism evidence="1 2">
    <name type="scientific">Liparis tanakae</name>
    <name type="common">Tanaka's snailfish</name>
    <dbReference type="NCBI Taxonomy" id="230148"/>
    <lineage>
        <taxon>Eukaryota</taxon>
        <taxon>Metazoa</taxon>
        <taxon>Chordata</taxon>
        <taxon>Craniata</taxon>
        <taxon>Vertebrata</taxon>
        <taxon>Euteleostomi</taxon>
        <taxon>Actinopterygii</taxon>
        <taxon>Neopterygii</taxon>
        <taxon>Teleostei</taxon>
        <taxon>Neoteleostei</taxon>
        <taxon>Acanthomorphata</taxon>
        <taxon>Eupercaria</taxon>
        <taxon>Perciformes</taxon>
        <taxon>Cottioidei</taxon>
        <taxon>Cottales</taxon>
        <taxon>Liparidae</taxon>
        <taxon>Liparis</taxon>
    </lineage>
</organism>
<name>A0A4Z2H5R9_9TELE</name>
<sequence length="191" mass="21342">MALVLEAGHLGCAPFRLEYLTLVPLWVVRDARFPVTSTMRSLVVVFVVVDDHQLGLEVVSVLVLGVFVAHEDHGDGFCFKLLWEGVETQRGDTLGTEGRASDSVAGSPRRGFGIDATLVAGWRRTLAIRPRVGRLFGSRYVFRPSFDRDESRRRRVRTPRIRLPRIRLPVGESLWSCSTNVRPGSSMDVPV</sequence>
<dbReference type="Proteomes" id="UP000314294">
    <property type="component" value="Unassembled WGS sequence"/>
</dbReference>
<proteinExistence type="predicted"/>
<evidence type="ECO:0000313" key="2">
    <source>
        <dbReference type="Proteomes" id="UP000314294"/>
    </source>
</evidence>